<reference evidence="2 3" key="1">
    <citation type="submission" date="2011-11" db="EMBL/GenBank/DDBJ databases">
        <title>Whole genome shotgun sequence of Gordonia araii NBRC 100433.</title>
        <authorList>
            <person name="Yoshida Y."/>
            <person name="Hosoyama A."/>
            <person name="Tsuchikane K."/>
            <person name="Katsumata H."/>
            <person name="Yamazaki S."/>
            <person name="Fujita N."/>
        </authorList>
    </citation>
    <scope>NUCLEOTIDE SEQUENCE [LARGE SCALE GENOMIC DNA]</scope>
    <source>
        <strain evidence="2 3">NBRC 100433</strain>
    </source>
</reference>
<dbReference type="OrthoDB" id="9801785at2"/>
<keyword evidence="3" id="KW-1185">Reference proteome</keyword>
<feature type="domain" description="NAD-dependent epimerase/dehydratase" evidence="1">
    <location>
        <begin position="5"/>
        <end position="231"/>
    </location>
</feature>
<dbReference type="PANTHER" id="PTHR48079:SF6">
    <property type="entry name" value="NAD(P)-BINDING DOMAIN-CONTAINING PROTEIN-RELATED"/>
    <property type="match status" value="1"/>
</dbReference>
<proteinExistence type="predicted"/>
<dbReference type="GO" id="GO:0004029">
    <property type="term" value="F:aldehyde dehydrogenase (NAD+) activity"/>
    <property type="evidence" value="ECO:0007669"/>
    <property type="project" value="TreeGrafter"/>
</dbReference>
<dbReference type="PANTHER" id="PTHR48079">
    <property type="entry name" value="PROTEIN YEEZ"/>
    <property type="match status" value="1"/>
</dbReference>
<dbReference type="Pfam" id="PF01370">
    <property type="entry name" value="Epimerase"/>
    <property type="match status" value="1"/>
</dbReference>
<gene>
    <name evidence="2" type="ORF">GOARA_065_00130</name>
</gene>
<organism evidence="2 3">
    <name type="scientific">Gordonia araii NBRC 100433</name>
    <dbReference type="NCBI Taxonomy" id="1073574"/>
    <lineage>
        <taxon>Bacteria</taxon>
        <taxon>Bacillati</taxon>
        <taxon>Actinomycetota</taxon>
        <taxon>Actinomycetes</taxon>
        <taxon>Mycobacteriales</taxon>
        <taxon>Gordoniaceae</taxon>
        <taxon>Gordonia</taxon>
    </lineage>
</organism>
<dbReference type="Gene3D" id="3.40.50.720">
    <property type="entry name" value="NAD(P)-binding Rossmann-like Domain"/>
    <property type="match status" value="1"/>
</dbReference>
<dbReference type="Proteomes" id="UP000035088">
    <property type="component" value="Unassembled WGS sequence"/>
</dbReference>
<comment type="caution">
    <text evidence="2">The sequence shown here is derived from an EMBL/GenBank/DDBJ whole genome shotgun (WGS) entry which is preliminary data.</text>
</comment>
<dbReference type="InterPro" id="IPR036291">
    <property type="entry name" value="NAD(P)-bd_dom_sf"/>
</dbReference>
<dbReference type="EMBL" id="BAEE01000065">
    <property type="protein sequence ID" value="GAB11220.1"/>
    <property type="molecule type" value="Genomic_DNA"/>
</dbReference>
<dbReference type="AlphaFoldDB" id="G7H5U5"/>
<name>G7H5U5_9ACTN</name>
<dbReference type="InterPro" id="IPR051783">
    <property type="entry name" value="NAD(P)-dependent_oxidoreduct"/>
</dbReference>
<dbReference type="RefSeq" id="WP_007323295.1">
    <property type="nucleotide sequence ID" value="NZ_BAEE01000065.1"/>
</dbReference>
<dbReference type="SUPFAM" id="SSF51735">
    <property type="entry name" value="NAD(P)-binding Rossmann-fold domains"/>
    <property type="match status" value="1"/>
</dbReference>
<dbReference type="STRING" id="1073574.GOARA_065_00130"/>
<evidence type="ECO:0000259" key="1">
    <source>
        <dbReference type="Pfam" id="PF01370"/>
    </source>
</evidence>
<evidence type="ECO:0000313" key="3">
    <source>
        <dbReference type="Proteomes" id="UP000035088"/>
    </source>
</evidence>
<accession>G7H5U5</accession>
<dbReference type="InterPro" id="IPR001509">
    <property type="entry name" value="Epimerase_deHydtase"/>
</dbReference>
<evidence type="ECO:0000313" key="2">
    <source>
        <dbReference type="EMBL" id="GAB11220.1"/>
    </source>
</evidence>
<dbReference type="GO" id="GO:0005737">
    <property type="term" value="C:cytoplasm"/>
    <property type="evidence" value="ECO:0007669"/>
    <property type="project" value="TreeGrafter"/>
</dbReference>
<sequence>MCTSLVIGASGFLGAHVVRDLAERGENVRALVRSTSDTRGIEGLDVERVTGDVFDLDSIRAAMSGCEVVYYCVVDARPWLRDPTPMWRTNVEGLRGVLDVAAGARLKKFVFTSSVVTIGIPESGPATEELRNNWLGKGGEYARTRVAAEDLVMEYRDTYGLPAVAMCVANTYGEGDYLPTPHGGMVKAAVRGKMPFYLDGVGAEVVGIKDAARAMTLAGEHGRPGERYIVAERFMSPKEIFDVACAEVGVAPPSKAVSRRTLTRMAALSTVTARIRRKDSLLTPTTVRLMHVMPRMDHSKAVDELGWTPSPTPDAIAEAARFFAASRSRR</sequence>
<protein>
    <submittedName>
        <fullName evidence="2">Putative NAD-dependent epimerase/dehydratase family protein</fullName>
    </submittedName>
</protein>